<evidence type="ECO:0000313" key="2">
    <source>
        <dbReference type="Proteomes" id="UP000235564"/>
    </source>
</evidence>
<dbReference type="EMBL" id="PNGJ01000008">
    <property type="protein sequence ID" value="PMC23546.1"/>
    <property type="molecule type" value="Genomic_DNA"/>
</dbReference>
<gene>
    <name evidence="1" type="ORF">CJ231_09555</name>
</gene>
<dbReference type="InterPro" id="IPR011990">
    <property type="entry name" value="TPR-like_helical_dom_sf"/>
</dbReference>
<accession>A0A2N6QPM5</accession>
<dbReference type="PROSITE" id="PS51257">
    <property type="entry name" value="PROKAR_LIPOPROTEIN"/>
    <property type="match status" value="1"/>
</dbReference>
<dbReference type="CDD" id="cd08977">
    <property type="entry name" value="SusD"/>
    <property type="match status" value="1"/>
</dbReference>
<comment type="caution">
    <text evidence="1">The sequence shown here is derived from an EMBL/GenBank/DDBJ whole genome shotgun (WGS) entry which is preliminary data.</text>
</comment>
<dbReference type="InterPro" id="IPR024302">
    <property type="entry name" value="SusD-like"/>
</dbReference>
<dbReference type="Gene3D" id="1.25.40.390">
    <property type="match status" value="1"/>
</dbReference>
<dbReference type="OrthoDB" id="1387301at2"/>
<name>A0A2N6QPM5_9BACT</name>
<dbReference type="RefSeq" id="WP_102697814.1">
    <property type="nucleotide sequence ID" value="NZ_PNGJ01000008.1"/>
</dbReference>
<sequence>MMTYNIKSMMPALAAGMLLTTAIGCTDGYDDFNRNPYGATKEEMQRDAYDIAGAMNSLEAWIVPNQENTCQFTECLLGGSYGGYFADSNSGFAGKNFAQYSPANDWARVPFNDIIPKVFINYNEVKRLATDDIIPSVAEIVKVASLHRVTDAYGPIPYSKVGKDGDIKAPYDTQEDVYKSMLSELDEAITKLTAHRTSDFSANADNIYGGKVEKWIKYANSLKLRLAMRMANVNPTLAKKYAEEAVAHEVGVMTSVGDNAEFTTTKNPLYVVMYMYNGGDSRVSADITSYMNGYNDPRRVAMFTKTTFENLENEYNGLRTGIAIPDGKDAHAYSNYNVKIDSKIMLMNAAEVAFLRAEGALRGWNMNGKAKDLYNEGVRLSFQQWGVTGADSYLNDATLTPAAYIDPLEQNSISAPMSSVTIAWDDNAKMEENLERIITQKWIANFPLGQEAWAEYRRTGYPRLMPVVVNNSGGIVDSKRGARRIYYPQEERTNNLENYKDGVKLLGGKDNMATDVWWAKKN</sequence>
<organism evidence="1 2">
    <name type="scientific">Hoylesella buccalis</name>
    <dbReference type="NCBI Taxonomy" id="28127"/>
    <lineage>
        <taxon>Bacteria</taxon>
        <taxon>Pseudomonadati</taxon>
        <taxon>Bacteroidota</taxon>
        <taxon>Bacteroidia</taxon>
        <taxon>Bacteroidales</taxon>
        <taxon>Prevotellaceae</taxon>
        <taxon>Hoylesella</taxon>
    </lineage>
</organism>
<dbReference type="Proteomes" id="UP000235564">
    <property type="component" value="Unassembled WGS sequence"/>
</dbReference>
<dbReference type="AlphaFoldDB" id="A0A2N6QPM5"/>
<protein>
    <submittedName>
        <fullName evidence="1">SusD/RagB family nutrient-binding outer membrane lipoprotein</fullName>
    </submittedName>
</protein>
<dbReference type="SUPFAM" id="SSF48452">
    <property type="entry name" value="TPR-like"/>
    <property type="match status" value="1"/>
</dbReference>
<dbReference type="Pfam" id="PF12741">
    <property type="entry name" value="SusD-like"/>
    <property type="match status" value="1"/>
</dbReference>
<proteinExistence type="predicted"/>
<evidence type="ECO:0000313" key="1">
    <source>
        <dbReference type="EMBL" id="PMC23546.1"/>
    </source>
</evidence>
<reference evidence="1 2" key="1">
    <citation type="submission" date="2017-09" db="EMBL/GenBank/DDBJ databases">
        <title>Bacterial strain isolated from the female urinary microbiota.</title>
        <authorList>
            <person name="Thomas-White K."/>
            <person name="Kumar N."/>
            <person name="Forster S."/>
            <person name="Putonti C."/>
            <person name="Lawley T."/>
            <person name="Wolfe A.J."/>
        </authorList>
    </citation>
    <scope>NUCLEOTIDE SEQUENCE [LARGE SCALE GENOMIC DNA]</scope>
    <source>
        <strain evidence="1 2">UMB0536</strain>
    </source>
</reference>
<keyword evidence="1" id="KW-0449">Lipoprotein</keyword>